<comment type="similarity">
    <text evidence="5">Belongs to the class-II pyridoxal-phosphate-dependent aminotransferase family. MalY/PatB cystathionine beta-lyase subfamily.</text>
</comment>
<dbReference type="GO" id="GO:0047804">
    <property type="term" value="F:cysteine-S-conjugate beta-lyase activity"/>
    <property type="evidence" value="ECO:0007669"/>
    <property type="project" value="UniProtKB-EC"/>
</dbReference>
<keyword evidence="7" id="KW-0032">Aminotransferase</keyword>
<proteinExistence type="inferred from homology"/>
<feature type="domain" description="Aminotransferase class I/classII large" evidence="6">
    <location>
        <begin position="56"/>
        <end position="383"/>
    </location>
</feature>
<dbReference type="STRING" id="1454373.ACMU_00200"/>
<keyword evidence="7" id="KW-0808">Transferase</keyword>
<organism evidence="7 8">
    <name type="scientific">Actibacterium mucosum KCTC 23349</name>
    <dbReference type="NCBI Taxonomy" id="1454373"/>
    <lineage>
        <taxon>Bacteria</taxon>
        <taxon>Pseudomonadati</taxon>
        <taxon>Pseudomonadota</taxon>
        <taxon>Alphaproteobacteria</taxon>
        <taxon>Rhodobacterales</taxon>
        <taxon>Roseobacteraceae</taxon>
        <taxon>Actibacterium</taxon>
    </lineage>
</organism>
<evidence type="ECO:0000313" key="7">
    <source>
        <dbReference type="EMBL" id="KAJ56946.1"/>
    </source>
</evidence>
<dbReference type="PANTHER" id="PTHR43525">
    <property type="entry name" value="PROTEIN MALY"/>
    <property type="match status" value="1"/>
</dbReference>
<keyword evidence="4" id="KW-0456">Lyase</keyword>
<comment type="caution">
    <text evidence="7">The sequence shown here is derived from an EMBL/GenBank/DDBJ whole genome shotgun (WGS) entry which is preliminary data.</text>
</comment>
<evidence type="ECO:0000259" key="6">
    <source>
        <dbReference type="Pfam" id="PF00155"/>
    </source>
</evidence>
<evidence type="ECO:0000256" key="3">
    <source>
        <dbReference type="ARBA" id="ARBA00022898"/>
    </source>
</evidence>
<keyword evidence="3" id="KW-0663">Pyridoxal phosphate</keyword>
<dbReference type="InterPro" id="IPR051798">
    <property type="entry name" value="Class-II_PLP-Dep_Aminotrans"/>
</dbReference>
<dbReference type="EMBL" id="JFKE01000001">
    <property type="protein sequence ID" value="KAJ56946.1"/>
    <property type="molecule type" value="Genomic_DNA"/>
</dbReference>
<comment type="cofactor">
    <cofactor evidence="1">
        <name>pyridoxal 5'-phosphate</name>
        <dbReference type="ChEBI" id="CHEBI:597326"/>
    </cofactor>
</comment>
<dbReference type="PANTHER" id="PTHR43525:SF1">
    <property type="entry name" value="PROTEIN MALY"/>
    <property type="match status" value="1"/>
</dbReference>
<dbReference type="EC" id="4.4.1.13" evidence="2"/>
<dbReference type="OrthoDB" id="3224382at2"/>
<dbReference type="Proteomes" id="UP000026249">
    <property type="component" value="Unassembled WGS sequence"/>
</dbReference>
<accession>A0A037ZKK8</accession>
<keyword evidence="8" id="KW-1185">Reference proteome</keyword>
<evidence type="ECO:0000256" key="1">
    <source>
        <dbReference type="ARBA" id="ARBA00001933"/>
    </source>
</evidence>
<sequence>MNFDEIIDRRGTNSSKWDGMEKSIGVSAEDGIAMWVADMDFRAPDFLQAATQQLLDQANYGYFTGVDAYFDAAAWWMQTRHGWAMDPSWLFVTFGLGNGIGLALQSLTEPGDEIVTFTPVYHEFARRITKGGRVVRELPLQTDENGLYRMDFDHYDTLMSGREKMVLFCSPHNPAGRVWTQAEIDAFADFVVKHDLLVVSDEIHHDLTFPGQKHLPLHVAAPQLEDRLIMMTSASKTFNIAGARTGLVAIPNPSLRAKYGALYTALDMSPNLHGVRLSQAAYSTEGAEWVDALNQYLEENASHFINRIDAIPGLKAMPMQSTYLAWVDFAGTGMERAEFASRVADTARIGTTPGHSLGSGGETFLRFNLGTPRARIDEALTRLQSAFSDLQ</sequence>
<evidence type="ECO:0000256" key="4">
    <source>
        <dbReference type="ARBA" id="ARBA00023239"/>
    </source>
</evidence>
<dbReference type="InterPro" id="IPR004839">
    <property type="entry name" value="Aminotransferase_I/II_large"/>
</dbReference>
<dbReference type="Pfam" id="PF00155">
    <property type="entry name" value="Aminotran_1_2"/>
    <property type="match status" value="1"/>
</dbReference>
<dbReference type="InterPro" id="IPR015422">
    <property type="entry name" value="PyrdxlP-dep_Trfase_small"/>
</dbReference>
<evidence type="ECO:0000256" key="5">
    <source>
        <dbReference type="ARBA" id="ARBA00037974"/>
    </source>
</evidence>
<name>A0A037ZKK8_9RHOB</name>
<dbReference type="Gene3D" id="3.40.640.10">
    <property type="entry name" value="Type I PLP-dependent aspartate aminotransferase-like (Major domain)"/>
    <property type="match status" value="1"/>
</dbReference>
<dbReference type="GO" id="GO:0008483">
    <property type="term" value="F:transaminase activity"/>
    <property type="evidence" value="ECO:0007669"/>
    <property type="project" value="UniProtKB-KW"/>
</dbReference>
<evidence type="ECO:0000313" key="8">
    <source>
        <dbReference type="Proteomes" id="UP000026249"/>
    </source>
</evidence>
<protein>
    <recommendedName>
        <fullName evidence="2">cysteine-S-conjugate beta-lyase</fullName>
        <ecNumber evidence="2">4.4.1.13</ecNumber>
    </recommendedName>
</protein>
<dbReference type="AlphaFoldDB" id="A0A037ZKK8"/>
<reference evidence="7 8" key="1">
    <citation type="submission" date="2014-03" db="EMBL/GenBank/DDBJ databases">
        <title>Draft Genome Sequence of Actibacterium mucosum KCTC 23349, a Marine Alphaproteobacterium with Complex Ionic Requirements Isolated from Mediterranean Seawater at Malvarrosa Beach, Valencia, Spain.</title>
        <authorList>
            <person name="Arahal D.R."/>
            <person name="Shao Z."/>
            <person name="Lai Q."/>
            <person name="Pujalte M.J."/>
        </authorList>
    </citation>
    <scope>NUCLEOTIDE SEQUENCE [LARGE SCALE GENOMIC DNA]</scope>
    <source>
        <strain evidence="7 8">KCTC 23349</strain>
    </source>
</reference>
<gene>
    <name evidence="7" type="ORF">ACMU_00200</name>
</gene>
<evidence type="ECO:0000256" key="2">
    <source>
        <dbReference type="ARBA" id="ARBA00012224"/>
    </source>
</evidence>
<dbReference type="NCBIfam" id="TIGR04350">
    <property type="entry name" value="C_S_lyase_PatB"/>
    <property type="match status" value="1"/>
</dbReference>
<dbReference type="InterPro" id="IPR015424">
    <property type="entry name" value="PyrdxlP-dep_Trfase"/>
</dbReference>
<dbReference type="InterPro" id="IPR015421">
    <property type="entry name" value="PyrdxlP-dep_Trfase_major"/>
</dbReference>
<dbReference type="InterPro" id="IPR027619">
    <property type="entry name" value="C-S_lyase_PatB-like"/>
</dbReference>
<dbReference type="GO" id="GO:0030170">
    <property type="term" value="F:pyridoxal phosphate binding"/>
    <property type="evidence" value="ECO:0007669"/>
    <property type="project" value="InterPro"/>
</dbReference>
<dbReference type="Gene3D" id="3.90.1150.10">
    <property type="entry name" value="Aspartate Aminotransferase, domain 1"/>
    <property type="match status" value="1"/>
</dbReference>
<dbReference type="SUPFAM" id="SSF53383">
    <property type="entry name" value="PLP-dependent transferases"/>
    <property type="match status" value="1"/>
</dbReference>
<dbReference type="RefSeq" id="WP_035255065.1">
    <property type="nucleotide sequence ID" value="NZ_JFKE01000001.1"/>
</dbReference>
<dbReference type="CDD" id="cd00609">
    <property type="entry name" value="AAT_like"/>
    <property type="match status" value="1"/>
</dbReference>